<dbReference type="InterPro" id="IPR012000">
    <property type="entry name" value="Thiamin_PyroP_enz_cen_dom"/>
</dbReference>
<dbReference type="GO" id="GO:0030976">
    <property type="term" value="F:thiamine pyrophosphate binding"/>
    <property type="evidence" value="ECO:0007669"/>
    <property type="project" value="InterPro"/>
</dbReference>
<protein>
    <submittedName>
        <fullName evidence="2">Thiamine pyrophosphate-containing protein YdaP</fullName>
    </submittedName>
</protein>
<dbReference type="EMBL" id="CADILN010000018">
    <property type="protein sequence ID" value="CAB4052732.1"/>
    <property type="molecule type" value="Genomic_DNA"/>
</dbReference>
<dbReference type="InterPro" id="IPR047211">
    <property type="entry name" value="POXB-like"/>
</dbReference>
<dbReference type="Pfam" id="PF00205">
    <property type="entry name" value="TPP_enzyme_M"/>
    <property type="match status" value="1"/>
</dbReference>
<evidence type="ECO:0000259" key="1">
    <source>
        <dbReference type="Pfam" id="PF00205"/>
    </source>
</evidence>
<evidence type="ECO:0000313" key="3">
    <source>
        <dbReference type="Proteomes" id="UP000494102"/>
    </source>
</evidence>
<name>A0A6J5KHN9_9BURK</name>
<sequence length="183" mass="20268">MRHLVDRAFRIALSGRRVTVLILPNDLPDIEYEHTRMQARHRAFRRRLFTTDHIVPAQGDLQRAANVLNAGHKVAILVGAGALDAIDEVIAVANRLGTGITKALPGKAVLPDDLLWVMELIGLPGTKPSYEVTNACDTLPTIGSGFPYPEFRPKEGNARGVQIDIKADMLSLRYPMDSEPRRR</sequence>
<dbReference type="PANTHER" id="PTHR42981:SF2">
    <property type="entry name" value="PYRUVATE DEHYDROGENASE [UBIQUINONE]"/>
    <property type="match status" value="1"/>
</dbReference>
<accession>A0A6J5KHN9</accession>
<dbReference type="GO" id="GO:0000287">
    <property type="term" value="F:magnesium ion binding"/>
    <property type="evidence" value="ECO:0007669"/>
    <property type="project" value="InterPro"/>
</dbReference>
<dbReference type="PANTHER" id="PTHR42981">
    <property type="entry name" value="PYRUVATE DEHYDROGENASE [UBIQUINONE]"/>
    <property type="match status" value="1"/>
</dbReference>
<dbReference type="SUPFAM" id="SSF52467">
    <property type="entry name" value="DHS-like NAD/FAD-binding domain"/>
    <property type="match status" value="1"/>
</dbReference>
<evidence type="ECO:0000313" key="2">
    <source>
        <dbReference type="EMBL" id="CAB4052732.1"/>
    </source>
</evidence>
<dbReference type="Gene3D" id="3.40.50.1220">
    <property type="entry name" value="TPP-binding domain"/>
    <property type="match status" value="1"/>
</dbReference>
<reference evidence="2 3" key="1">
    <citation type="submission" date="2020-04" db="EMBL/GenBank/DDBJ databases">
        <authorList>
            <person name="De Canck E."/>
        </authorList>
    </citation>
    <scope>NUCLEOTIDE SEQUENCE [LARGE SCALE GENOMIC DNA]</scope>
    <source>
        <strain evidence="2 3">LMG 9964</strain>
    </source>
</reference>
<gene>
    <name evidence="2" type="primary">ydaP_3</name>
    <name evidence="2" type="ORF">LMG9964_06422</name>
</gene>
<feature type="domain" description="Thiamine pyrophosphate enzyme central" evidence="1">
    <location>
        <begin position="61"/>
        <end position="177"/>
    </location>
</feature>
<organism evidence="2 3">
    <name type="scientific">Paraburkholderia phenoliruptrix</name>
    <dbReference type="NCBI Taxonomy" id="252970"/>
    <lineage>
        <taxon>Bacteria</taxon>
        <taxon>Pseudomonadati</taxon>
        <taxon>Pseudomonadota</taxon>
        <taxon>Betaproteobacteria</taxon>
        <taxon>Burkholderiales</taxon>
        <taxon>Burkholderiaceae</taxon>
        <taxon>Paraburkholderia</taxon>
    </lineage>
</organism>
<dbReference type="AlphaFoldDB" id="A0A6J5KHN9"/>
<dbReference type="Proteomes" id="UP000494102">
    <property type="component" value="Unassembled WGS sequence"/>
</dbReference>
<proteinExistence type="predicted"/>
<dbReference type="InterPro" id="IPR029035">
    <property type="entry name" value="DHS-like_NAD/FAD-binding_dom"/>
</dbReference>